<dbReference type="InterPro" id="IPR052658">
    <property type="entry name" value="TPR-containing"/>
</dbReference>
<evidence type="ECO:0008006" key="4">
    <source>
        <dbReference type="Google" id="ProtNLM"/>
    </source>
</evidence>
<dbReference type="Gene3D" id="1.25.40.10">
    <property type="entry name" value="Tetratricopeptide repeat domain"/>
    <property type="match status" value="1"/>
</dbReference>
<reference evidence="3" key="1">
    <citation type="journal article" date="2013" name="Nature">
        <title>Pan genome of the phytoplankton Emiliania underpins its global distribution.</title>
        <authorList>
            <person name="Read B.A."/>
            <person name="Kegel J."/>
            <person name="Klute M.J."/>
            <person name="Kuo A."/>
            <person name="Lefebvre S.C."/>
            <person name="Maumus F."/>
            <person name="Mayer C."/>
            <person name="Miller J."/>
            <person name="Monier A."/>
            <person name="Salamov A."/>
            <person name="Young J."/>
            <person name="Aguilar M."/>
            <person name="Claverie J.M."/>
            <person name="Frickenhaus S."/>
            <person name="Gonzalez K."/>
            <person name="Herman E.K."/>
            <person name="Lin Y.C."/>
            <person name="Napier J."/>
            <person name="Ogata H."/>
            <person name="Sarno A.F."/>
            <person name="Shmutz J."/>
            <person name="Schroeder D."/>
            <person name="de Vargas C."/>
            <person name="Verret F."/>
            <person name="von Dassow P."/>
            <person name="Valentin K."/>
            <person name="Van de Peer Y."/>
            <person name="Wheeler G."/>
            <person name="Dacks J.B."/>
            <person name="Delwiche C.F."/>
            <person name="Dyhrman S.T."/>
            <person name="Glockner G."/>
            <person name="John U."/>
            <person name="Richards T."/>
            <person name="Worden A.Z."/>
            <person name="Zhang X."/>
            <person name="Grigoriev I.V."/>
            <person name="Allen A.E."/>
            <person name="Bidle K."/>
            <person name="Borodovsky M."/>
            <person name="Bowler C."/>
            <person name="Brownlee C."/>
            <person name="Cock J.M."/>
            <person name="Elias M."/>
            <person name="Gladyshev V.N."/>
            <person name="Groth M."/>
            <person name="Guda C."/>
            <person name="Hadaegh A."/>
            <person name="Iglesias-Rodriguez M.D."/>
            <person name="Jenkins J."/>
            <person name="Jones B.M."/>
            <person name="Lawson T."/>
            <person name="Leese F."/>
            <person name="Lindquist E."/>
            <person name="Lobanov A."/>
            <person name="Lomsadze A."/>
            <person name="Malik S.B."/>
            <person name="Marsh M.E."/>
            <person name="Mackinder L."/>
            <person name="Mock T."/>
            <person name="Mueller-Roeber B."/>
            <person name="Pagarete A."/>
            <person name="Parker M."/>
            <person name="Probert I."/>
            <person name="Quesneville H."/>
            <person name="Raines C."/>
            <person name="Rensing S.A."/>
            <person name="Riano-Pachon D.M."/>
            <person name="Richier S."/>
            <person name="Rokitta S."/>
            <person name="Shiraiwa Y."/>
            <person name="Soanes D.M."/>
            <person name="van der Giezen M."/>
            <person name="Wahlund T.M."/>
            <person name="Williams B."/>
            <person name="Wilson W."/>
            <person name="Wolfe G."/>
            <person name="Wurch L.L."/>
        </authorList>
    </citation>
    <scope>NUCLEOTIDE SEQUENCE</scope>
</reference>
<dbReference type="HOGENOM" id="CLU_115177_0_0_1"/>
<keyword evidence="3" id="KW-1185">Reference proteome</keyword>
<dbReference type="PANTHER" id="PTHR15544">
    <property type="entry name" value="OSMOSIS RESPONSIVE FACTOR"/>
    <property type="match status" value="1"/>
</dbReference>
<organism evidence="2 3">
    <name type="scientific">Emiliania huxleyi (strain CCMP1516)</name>
    <dbReference type="NCBI Taxonomy" id="280463"/>
    <lineage>
        <taxon>Eukaryota</taxon>
        <taxon>Haptista</taxon>
        <taxon>Haptophyta</taxon>
        <taxon>Prymnesiophyceae</taxon>
        <taxon>Isochrysidales</taxon>
        <taxon>Noelaerhabdaceae</taxon>
        <taxon>Emiliania</taxon>
    </lineage>
</organism>
<feature type="region of interest" description="Disordered" evidence="1">
    <location>
        <begin position="1"/>
        <end position="36"/>
    </location>
</feature>
<dbReference type="SUPFAM" id="SSF48452">
    <property type="entry name" value="TPR-like"/>
    <property type="match status" value="1"/>
</dbReference>
<evidence type="ECO:0000313" key="3">
    <source>
        <dbReference type="Proteomes" id="UP000013827"/>
    </source>
</evidence>
<evidence type="ECO:0000313" key="2">
    <source>
        <dbReference type="EnsemblProtists" id="EOD15357"/>
    </source>
</evidence>
<protein>
    <recommendedName>
        <fullName evidence="4">Tetratricopeptide repeat protein</fullName>
    </recommendedName>
</protein>
<dbReference type="RefSeq" id="XP_005767786.1">
    <property type="nucleotide sequence ID" value="XM_005767729.1"/>
</dbReference>
<dbReference type="eggNOG" id="KOG0553">
    <property type="taxonomic scope" value="Eukaryota"/>
</dbReference>
<dbReference type="KEGG" id="ehx:EMIHUDRAFT_436798"/>
<dbReference type="AlphaFoldDB" id="A0A0D3IVS2"/>
<dbReference type="PaxDb" id="2903-EOD15357"/>
<proteinExistence type="predicted"/>
<dbReference type="EnsemblProtists" id="EOD15357">
    <property type="protein sequence ID" value="EOD15357"/>
    <property type="gene ID" value="EMIHUDRAFT_436798"/>
</dbReference>
<reference evidence="2" key="2">
    <citation type="submission" date="2024-10" db="UniProtKB">
        <authorList>
            <consortium name="EnsemblProtists"/>
        </authorList>
    </citation>
    <scope>IDENTIFICATION</scope>
</reference>
<dbReference type="GeneID" id="17261503"/>
<sequence length="207" mass="21500">MPPVKTQMKRSRRAAAPPSGSWATAVDEPPMAEPSAPVVTADVEGEAGNVTAAVVSIDVGALLNRGGELAQAGLWLQSLRAFDSAAQAEPGNAKAHEQRAQVLLQIGRPLEAVQAAGTACTLRPEWGDGRRTLARAQLDHGEVALALSSFDAALGLLLDSGDADDARECADEAERADGIAVVTDVRQRLREAGIDPEVGGVNREPGL</sequence>
<dbReference type="InterPro" id="IPR011990">
    <property type="entry name" value="TPR-like_helical_dom_sf"/>
</dbReference>
<evidence type="ECO:0000256" key="1">
    <source>
        <dbReference type="SAM" id="MobiDB-lite"/>
    </source>
</evidence>
<name>A0A0D3IVS2_EMIH1</name>
<dbReference type="Proteomes" id="UP000013827">
    <property type="component" value="Unassembled WGS sequence"/>
</dbReference>
<dbReference type="PANTHER" id="PTHR15544:SF0">
    <property type="entry name" value="TETRATRICOPEPTIDE REPEAT PROTEIN 33"/>
    <property type="match status" value="1"/>
</dbReference>
<dbReference type="STRING" id="2903.R1C003"/>
<accession>A0A0D3IVS2</accession>